<feature type="coiled-coil region" evidence="1">
    <location>
        <begin position="4"/>
        <end position="31"/>
    </location>
</feature>
<evidence type="ECO:0000313" key="2">
    <source>
        <dbReference type="EMBL" id="MFC5584466.1"/>
    </source>
</evidence>
<dbReference type="InterPro" id="IPR016032">
    <property type="entry name" value="Sig_transdc_resp-reg_C-effctor"/>
</dbReference>
<keyword evidence="3" id="KW-1185">Reference proteome</keyword>
<evidence type="ECO:0000256" key="1">
    <source>
        <dbReference type="SAM" id="Coils"/>
    </source>
</evidence>
<gene>
    <name evidence="2" type="ORF">ACFPOD_05040</name>
</gene>
<dbReference type="Gene3D" id="1.10.10.10">
    <property type="entry name" value="Winged helix-like DNA-binding domain superfamily/Winged helix DNA-binding domain"/>
    <property type="match status" value="1"/>
</dbReference>
<dbReference type="InterPro" id="IPR036388">
    <property type="entry name" value="WH-like_DNA-bd_sf"/>
</dbReference>
<reference evidence="3" key="1">
    <citation type="journal article" date="2019" name="Int. J. Syst. Evol. Microbiol.">
        <title>The Global Catalogue of Microorganisms (GCM) 10K type strain sequencing project: providing services to taxonomists for standard genome sequencing and annotation.</title>
        <authorList>
            <consortium name="The Broad Institute Genomics Platform"/>
            <consortium name="The Broad Institute Genome Sequencing Center for Infectious Disease"/>
            <person name="Wu L."/>
            <person name="Ma J."/>
        </authorList>
    </citation>
    <scope>NUCLEOTIDE SEQUENCE [LARGE SCALE GENOMIC DNA]</scope>
    <source>
        <strain evidence="3">JCM 3366</strain>
    </source>
</reference>
<dbReference type="RefSeq" id="WP_223019742.1">
    <property type="nucleotide sequence ID" value="NZ_CP078143.1"/>
</dbReference>
<name>A0ABW0T755_9HYPH</name>
<dbReference type="EMBL" id="JBHSNB010000001">
    <property type="protein sequence ID" value="MFC5584466.1"/>
    <property type="molecule type" value="Genomic_DNA"/>
</dbReference>
<keyword evidence="1" id="KW-0175">Coiled coil</keyword>
<accession>A0ABW0T755</accession>
<organism evidence="2 3">
    <name type="scientific">Nitratireductor kimnyeongensis</name>
    <dbReference type="NCBI Taxonomy" id="430679"/>
    <lineage>
        <taxon>Bacteria</taxon>
        <taxon>Pseudomonadati</taxon>
        <taxon>Pseudomonadota</taxon>
        <taxon>Alphaproteobacteria</taxon>
        <taxon>Hyphomicrobiales</taxon>
        <taxon>Phyllobacteriaceae</taxon>
        <taxon>Nitratireductor</taxon>
    </lineage>
</organism>
<dbReference type="Proteomes" id="UP001596107">
    <property type="component" value="Unassembled WGS sequence"/>
</dbReference>
<evidence type="ECO:0000313" key="3">
    <source>
        <dbReference type="Proteomes" id="UP001596107"/>
    </source>
</evidence>
<sequence>MLQEVHYRRRINELETEVERLRQGREEDSRLSAPLAWRLTPKENIVAAKLATREIATIEALCVEADCAEDTLRVFISRMRKKLAPAGYTIRNVFGRGYVVNDRARLKREMQGA</sequence>
<dbReference type="SUPFAM" id="SSF46894">
    <property type="entry name" value="C-terminal effector domain of the bipartite response regulators"/>
    <property type="match status" value="1"/>
</dbReference>
<comment type="caution">
    <text evidence="2">The sequence shown here is derived from an EMBL/GenBank/DDBJ whole genome shotgun (WGS) entry which is preliminary data.</text>
</comment>
<proteinExistence type="predicted"/>
<protein>
    <submittedName>
        <fullName evidence="2">Helix-turn-helix domain-containing protein</fullName>
    </submittedName>
</protein>